<dbReference type="EMBL" id="ML978162">
    <property type="protein sequence ID" value="KAF2034188.1"/>
    <property type="molecule type" value="Genomic_DNA"/>
</dbReference>
<gene>
    <name evidence="2" type="ORF">EK21DRAFT_57026</name>
</gene>
<proteinExistence type="predicted"/>
<organism evidence="2 3">
    <name type="scientific">Setomelanomma holmii</name>
    <dbReference type="NCBI Taxonomy" id="210430"/>
    <lineage>
        <taxon>Eukaryota</taxon>
        <taxon>Fungi</taxon>
        <taxon>Dikarya</taxon>
        <taxon>Ascomycota</taxon>
        <taxon>Pezizomycotina</taxon>
        <taxon>Dothideomycetes</taxon>
        <taxon>Pleosporomycetidae</taxon>
        <taxon>Pleosporales</taxon>
        <taxon>Pleosporineae</taxon>
        <taxon>Phaeosphaeriaceae</taxon>
        <taxon>Setomelanomma</taxon>
    </lineage>
</organism>
<dbReference type="Gene3D" id="1.20.1280.140">
    <property type="match status" value="1"/>
</dbReference>
<dbReference type="GO" id="GO:0005576">
    <property type="term" value="C:extracellular region"/>
    <property type="evidence" value="ECO:0007669"/>
    <property type="project" value="TreeGrafter"/>
</dbReference>
<reference evidence="2" key="1">
    <citation type="journal article" date="2020" name="Stud. Mycol.">
        <title>101 Dothideomycetes genomes: a test case for predicting lifestyles and emergence of pathogens.</title>
        <authorList>
            <person name="Haridas S."/>
            <person name="Albert R."/>
            <person name="Binder M."/>
            <person name="Bloem J."/>
            <person name="Labutti K."/>
            <person name="Salamov A."/>
            <person name="Andreopoulos B."/>
            <person name="Baker S."/>
            <person name="Barry K."/>
            <person name="Bills G."/>
            <person name="Bluhm B."/>
            <person name="Cannon C."/>
            <person name="Castanera R."/>
            <person name="Culley D."/>
            <person name="Daum C."/>
            <person name="Ezra D."/>
            <person name="Gonzalez J."/>
            <person name="Henrissat B."/>
            <person name="Kuo A."/>
            <person name="Liang C."/>
            <person name="Lipzen A."/>
            <person name="Lutzoni F."/>
            <person name="Magnuson J."/>
            <person name="Mondo S."/>
            <person name="Nolan M."/>
            <person name="Ohm R."/>
            <person name="Pangilinan J."/>
            <person name="Park H.-J."/>
            <person name="Ramirez L."/>
            <person name="Alfaro M."/>
            <person name="Sun H."/>
            <person name="Tritt A."/>
            <person name="Yoshinaga Y."/>
            <person name="Zwiers L.-H."/>
            <person name="Turgeon B."/>
            <person name="Goodwin S."/>
            <person name="Spatafora J."/>
            <person name="Crous P."/>
            <person name="Grigoriev I."/>
        </authorList>
    </citation>
    <scope>NUCLEOTIDE SEQUENCE</scope>
    <source>
        <strain evidence="2">CBS 110217</strain>
    </source>
</reference>
<keyword evidence="3" id="KW-1185">Reference proteome</keyword>
<evidence type="ECO:0000313" key="2">
    <source>
        <dbReference type="EMBL" id="KAF2034188.1"/>
    </source>
</evidence>
<dbReference type="InterPro" id="IPR021054">
    <property type="entry name" value="Cell_wall_mannoprotein_1"/>
</dbReference>
<dbReference type="PANTHER" id="PTHR38123:SF5">
    <property type="entry name" value="CELL WALL GALACTOMANNOPROTEIN"/>
    <property type="match status" value="1"/>
</dbReference>
<keyword evidence="1" id="KW-0732">Signal</keyword>
<accession>A0A9P4LQF5</accession>
<protein>
    <submittedName>
        <fullName evidence="2">Uncharacterized protein</fullName>
    </submittedName>
</protein>
<comment type="caution">
    <text evidence="2">The sequence shown here is derived from an EMBL/GenBank/DDBJ whole genome shotgun (WGS) entry which is preliminary data.</text>
</comment>
<feature type="chain" id="PRO_5040340755" evidence="1">
    <location>
        <begin position="19"/>
        <end position="195"/>
    </location>
</feature>
<feature type="signal peptide" evidence="1">
    <location>
        <begin position="1"/>
        <end position="18"/>
    </location>
</feature>
<sequence length="195" mass="20487">MHIPTLTTFLPFLAFTSALPSALEPRQLLPTGQTVRQDVINIHNAVLALDATVQSFTGSPFSVSLVEGTPVLLGVAEIHKVNRAGYVHALAAVPFSMQDSSDVIDTVVSTVDVSIPASTEHLEAKVAAFKEGGLVPTVIASLELLLYDHDSFSDAVLAKTNAGIGEAKTAEGEAAVKNIHDAIQSAIAFFEAQLV</sequence>
<dbReference type="OrthoDB" id="2422134at2759"/>
<evidence type="ECO:0000256" key="1">
    <source>
        <dbReference type="SAM" id="SignalP"/>
    </source>
</evidence>
<dbReference type="Proteomes" id="UP000799777">
    <property type="component" value="Unassembled WGS sequence"/>
</dbReference>
<dbReference type="AlphaFoldDB" id="A0A9P4LQF5"/>
<name>A0A9P4LQF5_9PLEO</name>
<dbReference type="PANTHER" id="PTHR38123">
    <property type="entry name" value="CELL WALL SERINE-THREONINE-RICH GALACTOMANNOPROTEIN MP1 (AFU_ORTHOLOGUE AFUA_4G03240)"/>
    <property type="match status" value="1"/>
</dbReference>
<evidence type="ECO:0000313" key="3">
    <source>
        <dbReference type="Proteomes" id="UP000799777"/>
    </source>
</evidence>
<dbReference type="Pfam" id="PF12296">
    <property type="entry name" value="HsbA"/>
    <property type="match status" value="1"/>
</dbReference>